<accession>A0A4Y6RBI1</accession>
<protein>
    <submittedName>
        <fullName evidence="2">Lytic transglycosylase domain-containing protein</fullName>
    </submittedName>
</protein>
<dbReference type="OrthoDB" id="9808681at2"/>
<keyword evidence="3" id="KW-1185">Reference proteome</keyword>
<sequence>MVWRLRAPGGSTLSGLCLLLAMERHLLCFIAILVVCPGPAWACWEQAAVRHNVPAALLYAIARAESSLDPNAVNRRHLRQTGTVDIGYMGVNSDPRVLRNLGVTEQELHEPCKNIHAGSRILVEKLQRYGNTWEAIGAYNASCTKLDAAQCQATRTRYAWRVYGFLTNTKPPAIRRATPRGRYQTQKNARAESVVPTQLALVAVGLT</sequence>
<dbReference type="SUPFAM" id="SSF53955">
    <property type="entry name" value="Lysozyme-like"/>
    <property type="match status" value="1"/>
</dbReference>
<name>A0A4Y6RBI1_9BURK</name>
<dbReference type="InterPro" id="IPR023346">
    <property type="entry name" value="Lysozyme-like_dom_sf"/>
</dbReference>
<evidence type="ECO:0000259" key="1">
    <source>
        <dbReference type="Pfam" id="PF01464"/>
    </source>
</evidence>
<dbReference type="Proteomes" id="UP000316665">
    <property type="component" value="Chromosome"/>
</dbReference>
<dbReference type="RefSeq" id="WP_141169673.1">
    <property type="nucleotide sequence ID" value="NZ_CP041185.1"/>
</dbReference>
<dbReference type="AlphaFoldDB" id="A0A4Y6RBI1"/>
<dbReference type="CDD" id="cd13400">
    <property type="entry name" value="LT_IagB-like"/>
    <property type="match status" value="1"/>
</dbReference>
<organism evidence="2 3">
    <name type="scientific">Janthinobacterium tructae</name>
    <dbReference type="NCBI Taxonomy" id="2590869"/>
    <lineage>
        <taxon>Bacteria</taxon>
        <taxon>Pseudomonadati</taxon>
        <taxon>Pseudomonadota</taxon>
        <taxon>Betaproteobacteria</taxon>
        <taxon>Burkholderiales</taxon>
        <taxon>Oxalobacteraceae</taxon>
        <taxon>Janthinobacterium</taxon>
    </lineage>
</organism>
<dbReference type="EMBL" id="CP041185">
    <property type="protein sequence ID" value="QDG70243.1"/>
    <property type="molecule type" value="Genomic_DNA"/>
</dbReference>
<dbReference type="Pfam" id="PF01464">
    <property type="entry name" value="SLT"/>
    <property type="match status" value="1"/>
</dbReference>
<dbReference type="Gene3D" id="1.10.530.10">
    <property type="match status" value="1"/>
</dbReference>
<evidence type="ECO:0000313" key="3">
    <source>
        <dbReference type="Proteomes" id="UP000316665"/>
    </source>
</evidence>
<feature type="domain" description="Transglycosylase SLT" evidence="1">
    <location>
        <begin position="43"/>
        <end position="148"/>
    </location>
</feature>
<dbReference type="KEGG" id="jas:FJQ89_07305"/>
<dbReference type="InterPro" id="IPR008258">
    <property type="entry name" value="Transglycosylase_SLT_dom_1"/>
</dbReference>
<gene>
    <name evidence="2" type="ORF">FJQ89_07305</name>
</gene>
<reference evidence="2 3" key="1">
    <citation type="submission" date="2019-06" db="EMBL/GenBank/DDBJ databases">
        <title>Complete genome sequence of Janthinobacterium sp. SNU WT3 isolated from diseased rainbow trout.</title>
        <authorList>
            <person name="Oh W.T."/>
            <person name="Park S.C."/>
        </authorList>
    </citation>
    <scope>NUCLEOTIDE SEQUENCE [LARGE SCALE GENOMIC DNA]</scope>
    <source>
        <strain evidence="2 3">SNU WT3</strain>
    </source>
</reference>
<evidence type="ECO:0000313" key="2">
    <source>
        <dbReference type="EMBL" id="QDG70243.1"/>
    </source>
</evidence>
<proteinExistence type="predicted"/>